<evidence type="ECO:0000256" key="6">
    <source>
        <dbReference type="PROSITE-ProRule" id="PRU00782"/>
    </source>
</evidence>
<accession>A0A8S4EXA3</accession>
<dbReference type="CDD" id="cd00124">
    <property type="entry name" value="MYSc"/>
    <property type="match status" value="1"/>
</dbReference>
<dbReference type="PROSITE" id="PS51456">
    <property type="entry name" value="MYOSIN_MOTOR"/>
    <property type="match status" value="1"/>
</dbReference>
<organism evidence="9 10">
    <name type="scientific">Plutella xylostella</name>
    <name type="common">Diamondback moth</name>
    <name type="synonym">Plutella maculipennis</name>
    <dbReference type="NCBI Taxonomy" id="51655"/>
    <lineage>
        <taxon>Eukaryota</taxon>
        <taxon>Metazoa</taxon>
        <taxon>Ecdysozoa</taxon>
        <taxon>Arthropoda</taxon>
        <taxon>Hexapoda</taxon>
        <taxon>Insecta</taxon>
        <taxon>Pterygota</taxon>
        <taxon>Neoptera</taxon>
        <taxon>Endopterygota</taxon>
        <taxon>Lepidoptera</taxon>
        <taxon>Glossata</taxon>
        <taxon>Ditrysia</taxon>
        <taxon>Yponomeutoidea</taxon>
        <taxon>Plutellidae</taxon>
        <taxon>Plutella</taxon>
    </lineage>
</organism>
<dbReference type="Gene3D" id="1.20.58.530">
    <property type="match status" value="1"/>
</dbReference>
<keyword evidence="5 6" id="KW-0009">Actin-binding</keyword>
<dbReference type="Proteomes" id="UP000653454">
    <property type="component" value="Unassembled WGS sequence"/>
</dbReference>
<dbReference type="GO" id="GO:0005902">
    <property type="term" value="C:microvillus"/>
    <property type="evidence" value="ECO:0007669"/>
    <property type="project" value="TreeGrafter"/>
</dbReference>
<dbReference type="GO" id="GO:0005886">
    <property type="term" value="C:plasma membrane"/>
    <property type="evidence" value="ECO:0007669"/>
    <property type="project" value="TreeGrafter"/>
</dbReference>
<reference evidence="9" key="1">
    <citation type="submission" date="2020-11" db="EMBL/GenBank/DDBJ databases">
        <authorList>
            <person name="Whiteford S."/>
        </authorList>
    </citation>
    <scope>NUCLEOTIDE SEQUENCE</scope>
</reference>
<name>A0A8S4EXA3_PLUXY</name>
<dbReference type="SUPFAM" id="SSF52540">
    <property type="entry name" value="P-loop containing nucleoside triphosphate hydrolases"/>
    <property type="match status" value="1"/>
</dbReference>
<keyword evidence="10" id="KW-1185">Reference proteome</keyword>
<evidence type="ECO:0000313" key="9">
    <source>
        <dbReference type="EMBL" id="CAG9120721.1"/>
    </source>
</evidence>
<dbReference type="Gene3D" id="1.10.10.820">
    <property type="match status" value="1"/>
</dbReference>
<gene>
    <name evidence="9" type="ORF">PLXY2_LOCUS7252</name>
</gene>
<feature type="region of interest" description="Disordered" evidence="7">
    <location>
        <begin position="331"/>
        <end position="351"/>
    </location>
</feature>
<dbReference type="EMBL" id="CAJHNJ030000024">
    <property type="protein sequence ID" value="CAG9120721.1"/>
    <property type="molecule type" value="Genomic_DNA"/>
</dbReference>
<dbReference type="Pfam" id="PF00063">
    <property type="entry name" value="Myosin_head"/>
    <property type="match status" value="1"/>
</dbReference>
<evidence type="ECO:0000256" key="7">
    <source>
        <dbReference type="SAM" id="MobiDB-lite"/>
    </source>
</evidence>
<dbReference type="InterPro" id="IPR036961">
    <property type="entry name" value="Kinesin_motor_dom_sf"/>
</dbReference>
<keyword evidence="2 6" id="KW-0067">ATP-binding</keyword>
<proteinExistence type="inferred from homology"/>
<evidence type="ECO:0000256" key="4">
    <source>
        <dbReference type="ARBA" id="ARBA00023175"/>
    </source>
</evidence>
<keyword evidence="1 6" id="KW-0547">Nucleotide-binding</keyword>
<sequence>MAAGAGAGEAGLCDAVLLAPLTEETFVHNLHVRYKRDVIYTYVGAALVCVNPCRPLPLYTPELVRAHLARPPYTLPPHLYAITATAYRWVRDRNESQCIVITGESGSGKTEAARVCLQCVVLAGGAAGAGGALVAAGTLLEAFGNAATPINHNASRFGKLLDIEFNFKGEPIGGHITHYLLEKERVCRISEDERNFHVFYQLLAGADVQLLKRLKLQRSAMCYRVLVGSCGGAPPRTPHPAPRPISRQDTKHFQHTKDAMARVGVCASRVLRVLAFILKLGNAEFEPTHNIDGSIGTHLHHHYEVWEACELVGVDARSLLLALGAEPASLDAPAHTPDHADSEPGADQAEGSAEWARSLRDRLISTVYSRLFTWLVGAANQALQSDGTTRTAELGILDAYGFESLSHNGLERLLINYCAERVQAAVTGATLRREQREYCREGLPWRALPYLDHEANAELLDHGPESLLGILGDVSAKGLDDDTFIQRLQRKRDRRLLVLPPDHFHAVSFACRHSTTAGGAMTWSEVAPHLLIIGVLFPAVNGRST</sequence>
<protein>
    <submittedName>
        <fullName evidence="9">(diamondback moth) hypothetical protein</fullName>
    </submittedName>
</protein>
<dbReference type="InterPro" id="IPR001609">
    <property type="entry name" value="Myosin_head_motor_dom-like"/>
</dbReference>
<comment type="similarity">
    <text evidence="6">Belongs to the TRAFAC class myosin-kinesin ATPase superfamily. Myosin family.</text>
</comment>
<dbReference type="PANTHER" id="PTHR13140">
    <property type="entry name" value="MYOSIN"/>
    <property type="match status" value="1"/>
</dbReference>
<evidence type="ECO:0000259" key="8">
    <source>
        <dbReference type="PROSITE" id="PS51456"/>
    </source>
</evidence>
<dbReference type="GO" id="GO:0005737">
    <property type="term" value="C:cytoplasm"/>
    <property type="evidence" value="ECO:0007669"/>
    <property type="project" value="TreeGrafter"/>
</dbReference>
<dbReference type="GO" id="GO:0006897">
    <property type="term" value="P:endocytosis"/>
    <property type="evidence" value="ECO:0007669"/>
    <property type="project" value="TreeGrafter"/>
</dbReference>
<dbReference type="GO" id="GO:0016459">
    <property type="term" value="C:myosin complex"/>
    <property type="evidence" value="ECO:0007669"/>
    <property type="project" value="UniProtKB-KW"/>
</dbReference>
<dbReference type="GO" id="GO:0005524">
    <property type="term" value="F:ATP binding"/>
    <property type="evidence" value="ECO:0007669"/>
    <property type="project" value="UniProtKB-UniRule"/>
</dbReference>
<feature type="domain" description="Myosin motor" evidence="8">
    <location>
        <begin position="10"/>
        <end position="545"/>
    </location>
</feature>
<comment type="caution">
    <text evidence="6">Lacks conserved residue(s) required for the propagation of feature annotation.</text>
</comment>
<dbReference type="PRINTS" id="PR00193">
    <property type="entry name" value="MYOSINHEAVY"/>
</dbReference>
<evidence type="ECO:0000256" key="5">
    <source>
        <dbReference type="ARBA" id="ARBA00023203"/>
    </source>
</evidence>
<dbReference type="Gene3D" id="3.40.850.10">
    <property type="entry name" value="Kinesin motor domain"/>
    <property type="match status" value="1"/>
</dbReference>
<dbReference type="GO" id="GO:0000146">
    <property type="term" value="F:microfilament motor activity"/>
    <property type="evidence" value="ECO:0007669"/>
    <property type="project" value="TreeGrafter"/>
</dbReference>
<dbReference type="GO" id="GO:0051015">
    <property type="term" value="F:actin filament binding"/>
    <property type="evidence" value="ECO:0007669"/>
    <property type="project" value="TreeGrafter"/>
</dbReference>
<evidence type="ECO:0000256" key="3">
    <source>
        <dbReference type="ARBA" id="ARBA00023123"/>
    </source>
</evidence>
<evidence type="ECO:0000256" key="1">
    <source>
        <dbReference type="ARBA" id="ARBA00022741"/>
    </source>
</evidence>
<keyword evidence="4 6" id="KW-0505">Motor protein</keyword>
<feature type="binding site" evidence="6">
    <location>
        <begin position="103"/>
        <end position="110"/>
    </location>
    <ligand>
        <name>ATP</name>
        <dbReference type="ChEBI" id="CHEBI:30616"/>
    </ligand>
</feature>
<evidence type="ECO:0000256" key="2">
    <source>
        <dbReference type="ARBA" id="ARBA00022840"/>
    </source>
</evidence>
<dbReference type="GO" id="GO:0030048">
    <property type="term" value="P:actin filament-based movement"/>
    <property type="evidence" value="ECO:0007669"/>
    <property type="project" value="TreeGrafter"/>
</dbReference>
<keyword evidence="3 6" id="KW-0518">Myosin</keyword>
<evidence type="ECO:0000313" key="10">
    <source>
        <dbReference type="Proteomes" id="UP000653454"/>
    </source>
</evidence>
<dbReference type="InterPro" id="IPR027417">
    <property type="entry name" value="P-loop_NTPase"/>
</dbReference>
<dbReference type="Gene3D" id="1.20.120.720">
    <property type="entry name" value="Myosin VI head, motor domain, U50 subdomain"/>
    <property type="match status" value="1"/>
</dbReference>
<dbReference type="GO" id="GO:0007015">
    <property type="term" value="P:actin filament organization"/>
    <property type="evidence" value="ECO:0007669"/>
    <property type="project" value="TreeGrafter"/>
</dbReference>
<dbReference type="PANTHER" id="PTHR13140:SF802">
    <property type="entry name" value="UNCONVENTIONAL MYOSIN-IB ISOFORM X1"/>
    <property type="match status" value="1"/>
</dbReference>
<comment type="caution">
    <text evidence="9">The sequence shown here is derived from an EMBL/GenBank/DDBJ whole genome shotgun (WGS) entry which is preliminary data.</text>
</comment>
<dbReference type="SMART" id="SM00242">
    <property type="entry name" value="MYSc"/>
    <property type="match status" value="1"/>
</dbReference>
<dbReference type="AlphaFoldDB" id="A0A8S4EXA3"/>